<dbReference type="InterPro" id="IPR013783">
    <property type="entry name" value="Ig-like_fold"/>
</dbReference>
<feature type="compositionally biased region" description="Gly residues" evidence="2">
    <location>
        <begin position="129"/>
        <end position="139"/>
    </location>
</feature>
<comment type="similarity">
    <text evidence="1">Belongs to the intimin/invasin family.</text>
</comment>
<dbReference type="SUPFAM" id="SSF49373">
    <property type="entry name" value="Invasin/intimin cell-adhesion fragments"/>
    <property type="match status" value="2"/>
</dbReference>
<protein>
    <recommendedName>
        <fullName evidence="4">Big-1 domain-containing protein</fullName>
    </recommendedName>
</protein>
<name>A0ABT4AID9_9BACT</name>
<evidence type="ECO:0000313" key="6">
    <source>
        <dbReference type="Proteomes" id="UP001207654"/>
    </source>
</evidence>
<dbReference type="PROSITE" id="PS51257">
    <property type="entry name" value="PROKAR_LIPOPROTEIN"/>
    <property type="match status" value="1"/>
</dbReference>
<dbReference type="InterPro" id="IPR008964">
    <property type="entry name" value="Invasin/intimin_cell_adhesion"/>
</dbReference>
<feature type="chain" id="PRO_5046389481" description="Big-1 domain-containing protein" evidence="3">
    <location>
        <begin position="20"/>
        <end position="752"/>
    </location>
</feature>
<evidence type="ECO:0000256" key="3">
    <source>
        <dbReference type="SAM" id="SignalP"/>
    </source>
</evidence>
<reference evidence="5 6" key="1">
    <citation type="submission" date="2022-11" db="EMBL/GenBank/DDBJ databases">
        <title>Minimal conservation of predation-associated metabolite biosynthetic gene clusters underscores biosynthetic potential of Myxococcota including descriptions for ten novel species: Archangium lansinium sp. nov., Myxococcus landrumus sp. nov., Nannocystis bai.</title>
        <authorList>
            <person name="Ahearne A."/>
            <person name="Stevens C."/>
            <person name="Phillips K."/>
        </authorList>
    </citation>
    <scope>NUCLEOTIDE SEQUENCE [LARGE SCALE GENOMIC DNA]</scope>
    <source>
        <strain evidence="5 6">MIWBW</strain>
    </source>
</reference>
<evidence type="ECO:0000256" key="1">
    <source>
        <dbReference type="ARBA" id="ARBA00010116"/>
    </source>
</evidence>
<organism evidence="5 6">
    <name type="scientific">Archangium lansingense</name>
    <dbReference type="NCBI Taxonomy" id="2995310"/>
    <lineage>
        <taxon>Bacteria</taxon>
        <taxon>Pseudomonadati</taxon>
        <taxon>Myxococcota</taxon>
        <taxon>Myxococcia</taxon>
        <taxon>Myxococcales</taxon>
        <taxon>Cystobacterineae</taxon>
        <taxon>Archangiaceae</taxon>
        <taxon>Archangium</taxon>
    </lineage>
</organism>
<dbReference type="Gene3D" id="2.60.40.10">
    <property type="entry name" value="Immunoglobulins"/>
    <property type="match status" value="2"/>
</dbReference>
<evidence type="ECO:0000259" key="4">
    <source>
        <dbReference type="PROSITE" id="PS51127"/>
    </source>
</evidence>
<evidence type="ECO:0000313" key="5">
    <source>
        <dbReference type="EMBL" id="MCY1081385.1"/>
    </source>
</evidence>
<keyword evidence="3" id="KW-0732">Signal</keyword>
<accession>A0ABT4AID9</accession>
<feature type="region of interest" description="Disordered" evidence="2">
    <location>
        <begin position="424"/>
        <end position="447"/>
    </location>
</feature>
<dbReference type="RefSeq" id="WP_267539985.1">
    <property type="nucleotide sequence ID" value="NZ_JAPNKA010000001.1"/>
</dbReference>
<proteinExistence type="inferred from homology"/>
<evidence type="ECO:0000256" key="2">
    <source>
        <dbReference type="SAM" id="MobiDB-lite"/>
    </source>
</evidence>
<feature type="region of interest" description="Disordered" evidence="2">
    <location>
        <begin position="126"/>
        <end position="156"/>
    </location>
</feature>
<feature type="compositionally biased region" description="Polar residues" evidence="2">
    <location>
        <begin position="425"/>
        <end position="447"/>
    </location>
</feature>
<dbReference type="PROSITE" id="PS51127">
    <property type="entry name" value="BIG1"/>
    <property type="match status" value="1"/>
</dbReference>
<sequence>MHRLLKLTSALLLVLGITACPQPPPQEGEPFVSITATPPSIDDKGQTSTLRVSAEDGKGAAGTGSVVLTAAAGLFENDQKTVTLTLADGMATTVFKCPKAQDASCKGPVSIQAEWDQVTAKVNVQVATSGGGGDGGTDGGTNNPTDGGSDGGSTTFRFDIQSDKPALVAGTGDRVVITATVTRTAGNTPVADGTPITFTTDKGSFAPEAGTRTTTVNAAGGKSSASLYVANDTAGTARVTLSVLGESHELSYPFLGVSSMFHVVTTATKAQLGLESSGRETTTPITFKLINAGGQAVPDIDVSFEVSGAAGASVTPSATTDSQGQATTTLRAGNSVGVAIVKATVTATRGSVRPVDASHPGTPIVGGKPSDVGFTVDCDKKNLGALHGLPAPREVTSTCKAKLVDRFGTPVGLKTPVQWYPEAGSINSPVDSKAQTGSSPAADTGEASTIFTTKGIFPPYEVPPMAGEKSIGDRNPRDMVVTVIAVVAGEEYFADGSGPDKTLNGRWDPGEWFVDLGEPLVDRNDNGVWDSGEFFIDTERIDCTDPSKPASRNGKWDGPNGCWDGNTQIWRPIHLVYSGTLDPNNFELLTPADTSGMYNVPLNGTANVHFRWGDAHSNQMSPDTAGFTAQRSGSRGQVEVLNTASTFGYGGFNVDYNTRVATTQSDGTLTIGGLCDTGAPTPPGSETSPVATRCVRTVDFNFTGVGNGNVGTIRMTGATGTTSAPATSSIELRANHGFSPSVIMKVFDAVYQ</sequence>
<keyword evidence="6" id="KW-1185">Reference proteome</keyword>
<feature type="signal peptide" evidence="3">
    <location>
        <begin position="1"/>
        <end position="19"/>
    </location>
</feature>
<dbReference type="InterPro" id="IPR003344">
    <property type="entry name" value="Big_1_dom"/>
</dbReference>
<feature type="compositionally biased region" description="Low complexity" evidence="2">
    <location>
        <begin position="140"/>
        <end position="155"/>
    </location>
</feature>
<gene>
    <name evidence="5" type="ORF">OV287_43720</name>
</gene>
<dbReference type="EMBL" id="JAPNKA010000001">
    <property type="protein sequence ID" value="MCY1081385.1"/>
    <property type="molecule type" value="Genomic_DNA"/>
</dbReference>
<comment type="caution">
    <text evidence="5">The sequence shown here is derived from an EMBL/GenBank/DDBJ whole genome shotgun (WGS) entry which is preliminary data.</text>
</comment>
<dbReference type="Proteomes" id="UP001207654">
    <property type="component" value="Unassembled WGS sequence"/>
</dbReference>
<feature type="domain" description="Big-1" evidence="4">
    <location>
        <begin position="264"/>
        <end position="360"/>
    </location>
</feature>